<dbReference type="OrthoDB" id="10036721at2759"/>
<dbReference type="InterPro" id="IPR035396">
    <property type="entry name" value="Bac_rhamnosid6H"/>
</dbReference>
<feature type="chain" id="PRO_5015530787" evidence="1">
    <location>
        <begin position="23"/>
        <end position="694"/>
    </location>
</feature>
<dbReference type="GO" id="GO:0016787">
    <property type="term" value="F:hydrolase activity"/>
    <property type="evidence" value="ECO:0007669"/>
    <property type="project" value="UniProtKB-KW"/>
</dbReference>
<dbReference type="SUPFAM" id="SSF48208">
    <property type="entry name" value="Six-hairpin glycosidases"/>
    <property type="match status" value="1"/>
</dbReference>
<gene>
    <name evidence="4" type="ORF">BBK36DRAFT_1121408</name>
</gene>
<dbReference type="InterPro" id="IPR012341">
    <property type="entry name" value="6hp_glycosidase-like_sf"/>
</dbReference>
<reference evidence="5" key="1">
    <citation type="submission" date="2016-07" db="EMBL/GenBank/DDBJ databases">
        <title>Multiple horizontal gene transfer events from other fungi enriched the ability of initially mycotrophic Trichoderma (Ascomycota) to feed on dead plant biomass.</title>
        <authorList>
            <consortium name="DOE Joint Genome Institute"/>
            <person name="Atanasova L."/>
            <person name="Chenthamara K."/>
            <person name="Zhang J."/>
            <person name="Grujic M."/>
            <person name="Henrissat B."/>
            <person name="Kuo A."/>
            <person name="Aerts A."/>
            <person name="Salamov A."/>
            <person name="Lipzen A."/>
            <person name="Labutti K."/>
            <person name="Barry K."/>
            <person name="Miao Y."/>
            <person name="Rahimi M.J."/>
            <person name="Shen Q."/>
            <person name="Grigoriev I.V."/>
            <person name="Kubicek C.P."/>
            <person name="Druzhinina I.S."/>
        </authorList>
    </citation>
    <scope>NUCLEOTIDE SEQUENCE [LARGE SCALE GENOMIC DNA]</scope>
    <source>
        <strain evidence="5">TUCIM 6016</strain>
    </source>
</reference>
<accession>A0A2T4B6V7</accession>
<keyword evidence="1" id="KW-0732">Signal</keyword>
<dbReference type="Gene3D" id="1.50.10.10">
    <property type="match status" value="1"/>
</dbReference>
<evidence type="ECO:0000313" key="4">
    <source>
        <dbReference type="EMBL" id="PTB65018.1"/>
    </source>
</evidence>
<proteinExistence type="predicted"/>
<dbReference type="InterPro" id="IPR008928">
    <property type="entry name" value="6-hairpin_glycosidase_sf"/>
</dbReference>
<evidence type="ECO:0000259" key="2">
    <source>
        <dbReference type="Pfam" id="PF17389"/>
    </source>
</evidence>
<name>A0A2T4B6V7_9HYPO</name>
<dbReference type="RefSeq" id="XP_024748338.1">
    <property type="nucleotide sequence ID" value="XM_024890823.1"/>
</dbReference>
<protein>
    <submittedName>
        <fullName evidence="4">Glycoside hydrolase family 78 protein</fullName>
    </submittedName>
</protein>
<dbReference type="Gene3D" id="2.60.420.10">
    <property type="entry name" value="Maltose phosphorylase, domain 3"/>
    <property type="match status" value="1"/>
</dbReference>
<keyword evidence="5" id="KW-1185">Reference proteome</keyword>
<organism evidence="4 5">
    <name type="scientific">Trichoderma citrinoviride</name>
    <dbReference type="NCBI Taxonomy" id="58853"/>
    <lineage>
        <taxon>Eukaryota</taxon>
        <taxon>Fungi</taxon>
        <taxon>Dikarya</taxon>
        <taxon>Ascomycota</taxon>
        <taxon>Pezizomycotina</taxon>
        <taxon>Sordariomycetes</taxon>
        <taxon>Hypocreomycetidae</taxon>
        <taxon>Hypocreales</taxon>
        <taxon>Hypocreaceae</taxon>
        <taxon>Trichoderma</taxon>
    </lineage>
</organism>
<dbReference type="PANTHER" id="PTHR34987:SF5">
    <property type="entry name" value="ALPHA-RHAMNOSIDASE"/>
    <property type="match status" value="1"/>
</dbReference>
<dbReference type="Proteomes" id="UP000241546">
    <property type="component" value="Unassembled WGS sequence"/>
</dbReference>
<evidence type="ECO:0000256" key="1">
    <source>
        <dbReference type="SAM" id="SignalP"/>
    </source>
</evidence>
<sequence>MFFNTLVVLLTSFGLSVGPSLAAVRDQDPSWHQYARSPVSKIVKPVAIVADSIIGNVSNPTGLLDGQGATVLSRSDQDDLLPAIVVDFGQNVVGILSLEFSGSQNMSTGLPGLKLAFSETMEYLTNRSDFTRSDNASGNEKLTNGTDQVAVKNASYTWTDFNGCQEDTKVCSDGLHGFRYVKIWLEALPSDAPYTSSFGSVSISGMSLEWSAYLGTADTFTGWFECSDQELTQWWYDGVYTVDLGTDTFFANETEPRGASSPTLEGKQVLFDGAKRDRDPYVGDLAVAALTSYLSQDFAEPTRNVLEDLARHQRDDGWIPPASIVDLVLYTGNTSYADAYWNTLAKVLDGYYPSNTDNTTGLLDNNADTGYGDYAFLPRSGPVTYYNALYVHALSYASQLAKSLGQEDDAARWSSRAAAVGEALLTHNLDESIGAFYDGGPCPGGAAGTVCDVHAQDGNAIAILAGVTNETTSAGILDYWQTATSQVYGNAFYDSSVLSPGDNFDQRVYAFISYFEIAARFATPGQSASAFDEIRRLYGWMATHDPGITMWEGIGPNGSAYEGAFTSMAHGWSTGIVPLLTGHLLGVKPTSPGFKTWRICPVVEGGDLTWARGEVPTPGGVIRVAWEMEDAQSGPVLVLEVQTPQGSSGTVCVPTLGLTDPKVNLDGSPITFPPGQTLVTVNISGGKHNFTVES</sequence>
<feature type="domain" description="Alpha-L-rhamnosidase C-terminal" evidence="3">
    <location>
        <begin position="586"/>
        <end position="656"/>
    </location>
</feature>
<dbReference type="GeneID" id="36598941"/>
<dbReference type="Pfam" id="PF17389">
    <property type="entry name" value="Bac_rhamnosid6H"/>
    <property type="match status" value="1"/>
</dbReference>
<keyword evidence="4" id="KW-0378">Hydrolase</keyword>
<dbReference type="AlphaFoldDB" id="A0A2T4B6V7"/>
<evidence type="ECO:0000313" key="5">
    <source>
        <dbReference type="Proteomes" id="UP000241546"/>
    </source>
</evidence>
<dbReference type="Pfam" id="PF17390">
    <property type="entry name" value="Bac_rhamnosid_C"/>
    <property type="match status" value="1"/>
</dbReference>
<dbReference type="EMBL" id="KZ680215">
    <property type="protein sequence ID" value="PTB65018.1"/>
    <property type="molecule type" value="Genomic_DNA"/>
</dbReference>
<evidence type="ECO:0000259" key="3">
    <source>
        <dbReference type="Pfam" id="PF17390"/>
    </source>
</evidence>
<dbReference type="InterPro" id="IPR035398">
    <property type="entry name" value="Bac_rhamnosid_C"/>
</dbReference>
<feature type="domain" description="Alpha-L-rhamnosidase six-hairpin glycosidase" evidence="2">
    <location>
        <begin position="269"/>
        <end position="468"/>
    </location>
</feature>
<dbReference type="PANTHER" id="PTHR34987">
    <property type="entry name" value="C, PUTATIVE (AFU_ORTHOLOGUE AFUA_3G02880)-RELATED"/>
    <property type="match status" value="1"/>
</dbReference>
<feature type="signal peptide" evidence="1">
    <location>
        <begin position="1"/>
        <end position="22"/>
    </location>
</feature>
<dbReference type="GO" id="GO:0005975">
    <property type="term" value="P:carbohydrate metabolic process"/>
    <property type="evidence" value="ECO:0007669"/>
    <property type="project" value="InterPro"/>
</dbReference>